<dbReference type="OrthoDB" id="983542at2759"/>
<keyword evidence="5" id="KW-0560">Oxidoreductase</keyword>
<dbReference type="PROSITE" id="PS51671">
    <property type="entry name" value="ACT"/>
    <property type="match status" value="1"/>
</dbReference>
<dbReference type="InterPro" id="IPR018301">
    <property type="entry name" value="ArAA_hydroxylase_Fe/CU_BS"/>
</dbReference>
<dbReference type="InterPro" id="IPR001273">
    <property type="entry name" value="ArAA_hydroxylase"/>
</dbReference>
<keyword evidence="7 12" id="KW-0503">Monooxygenase</keyword>
<dbReference type="SUPFAM" id="SSF56534">
    <property type="entry name" value="Aromatic aminoacid monoxygenases, catalytic and oligomerization domains"/>
    <property type="match status" value="1"/>
</dbReference>
<keyword evidence="13" id="KW-1185">Reference proteome</keyword>
<dbReference type="PRINTS" id="PR00372">
    <property type="entry name" value="FYWHYDRXLASE"/>
</dbReference>
<gene>
    <name evidence="12" type="ORF">DL89DRAFT_161305</name>
</gene>
<dbReference type="PROSITE" id="PS51410">
    <property type="entry name" value="BH4_AAA_HYDROXYL_2"/>
    <property type="match status" value="1"/>
</dbReference>
<evidence type="ECO:0000313" key="12">
    <source>
        <dbReference type="EMBL" id="ORX69472.1"/>
    </source>
</evidence>
<comment type="caution">
    <text evidence="12">The sequence shown here is derived from an EMBL/GenBank/DDBJ whole genome shotgun (WGS) entry which is preliminary data.</text>
</comment>
<dbReference type="InterPro" id="IPR002912">
    <property type="entry name" value="ACT_dom"/>
</dbReference>
<dbReference type="PROSITE" id="PS00858">
    <property type="entry name" value="PREPHENATE_DEHYDR_2"/>
    <property type="match status" value="1"/>
</dbReference>
<feature type="domain" description="Biopterin-dependent aromatic amino acid hydroxylase family profile" evidence="10">
    <location>
        <begin position="104"/>
        <end position="449"/>
    </location>
</feature>
<dbReference type="InterPro" id="IPR036951">
    <property type="entry name" value="ArAA_hydroxylase_sf"/>
</dbReference>
<evidence type="ECO:0000259" key="10">
    <source>
        <dbReference type="PROSITE" id="PS51410"/>
    </source>
</evidence>
<evidence type="ECO:0000256" key="1">
    <source>
        <dbReference type="ARBA" id="ARBA00001954"/>
    </source>
</evidence>
<evidence type="ECO:0000256" key="8">
    <source>
        <dbReference type="PIRSR" id="PIRSR000336-1"/>
    </source>
</evidence>
<dbReference type="InterPro" id="IPR045865">
    <property type="entry name" value="ACT-like_dom_sf"/>
</dbReference>
<evidence type="ECO:0000256" key="7">
    <source>
        <dbReference type="ARBA" id="ARBA00023033"/>
    </source>
</evidence>
<reference evidence="12 13" key="1">
    <citation type="submission" date="2016-07" db="EMBL/GenBank/DDBJ databases">
        <title>Pervasive Adenine N6-methylation of Active Genes in Fungi.</title>
        <authorList>
            <consortium name="DOE Joint Genome Institute"/>
            <person name="Mondo S.J."/>
            <person name="Dannebaum R.O."/>
            <person name="Kuo R.C."/>
            <person name="Labutti K."/>
            <person name="Haridas S."/>
            <person name="Kuo A."/>
            <person name="Salamov A."/>
            <person name="Ahrendt S.R."/>
            <person name="Lipzen A."/>
            <person name="Sullivan W."/>
            <person name="Andreopoulos W.B."/>
            <person name="Clum A."/>
            <person name="Lindquist E."/>
            <person name="Daum C."/>
            <person name="Ramamoorthy G.K."/>
            <person name="Gryganskyi A."/>
            <person name="Culley D."/>
            <person name="Magnuson J.K."/>
            <person name="James T.Y."/>
            <person name="O'Malley M.A."/>
            <person name="Stajich J.E."/>
            <person name="Spatafora J.W."/>
            <person name="Visel A."/>
            <person name="Grigoriev I.V."/>
        </authorList>
    </citation>
    <scope>NUCLEOTIDE SEQUENCE [LARGE SCALE GENOMIC DNA]</scope>
    <source>
        <strain evidence="12 13">ATCC 12442</strain>
    </source>
</reference>
<feature type="domain" description="ACT" evidence="11">
    <location>
        <begin position="24"/>
        <end position="100"/>
    </location>
</feature>
<evidence type="ECO:0000256" key="6">
    <source>
        <dbReference type="ARBA" id="ARBA00023004"/>
    </source>
</evidence>
<comment type="similarity">
    <text evidence="2">Belongs to the biopterin-dependent aromatic amino acid hydroxylase family.</text>
</comment>
<feature type="binding site" evidence="8">
    <location>
        <position position="283"/>
    </location>
    <ligand>
        <name>Fe cation</name>
        <dbReference type="ChEBI" id="CHEBI:24875"/>
    </ligand>
</feature>
<evidence type="ECO:0000259" key="11">
    <source>
        <dbReference type="PROSITE" id="PS51671"/>
    </source>
</evidence>
<dbReference type="GO" id="GO:0005506">
    <property type="term" value="F:iron ion binding"/>
    <property type="evidence" value="ECO:0007669"/>
    <property type="project" value="InterPro"/>
</dbReference>
<dbReference type="PANTHER" id="PTHR11473">
    <property type="entry name" value="AROMATIC AMINO ACID HYDROXYLASE"/>
    <property type="match status" value="1"/>
</dbReference>
<name>A0A1Y1W7P9_9FUNG</name>
<evidence type="ECO:0000256" key="9">
    <source>
        <dbReference type="PIRSR" id="PIRSR601273-2"/>
    </source>
</evidence>
<keyword evidence="4 8" id="KW-0479">Metal-binding</keyword>
<keyword evidence="6 8" id="KW-0408">Iron</keyword>
<dbReference type="Gene3D" id="1.10.800.10">
    <property type="entry name" value="Aromatic amino acid hydroxylase"/>
    <property type="match status" value="1"/>
</dbReference>
<dbReference type="Proteomes" id="UP000193922">
    <property type="component" value="Unassembled WGS sequence"/>
</dbReference>
<dbReference type="STRING" id="61395.A0A1Y1W7P9"/>
<dbReference type="AlphaFoldDB" id="A0A1Y1W7P9"/>
<comment type="cofactor">
    <cofactor evidence="1 9">
        <name>Fe(2+)</name>
        <dbReference type="ChEBI" id="CHEBI:29033"/>
    </cofactor>
</comment>
<evidence type="ECO:0000256" key="2">
    <source>
        <dbReference type="ARBA" id="ARBA00009712"/>
    </source>
</evidence>
<feature type="binding site" evidence="8">
    <location>
        <position position="328"/>
    </location>
    <ligand>
        <name>Fe cation</name>
        <dbReference type="ChEBI" id="CHEBI:24875"/>
    </ligand>
</feature>
<dbReference type="GO" id="GO:0004664">
    <property type="term" value="F:prephenate dehydratase activity"/>
    <property type="evidence" value="ECO:0007669"/>
    <property type="project" value="InterPro"/>
</dbReference>
<dbReference type="PIRSF" id="PIRSF000336">
    <property type="entry name" value="TH"/>
    <property type="match status" value="1"/>
</dbReference>
<dbReference type="InterPro" id="IPR019774">
    <property type="entry name" value="Aromatic-AA_hydroxylase_C"/>
</dbReference>
<dbReference type="SUPFAM" id="SSF55021">
    <property type="entry name" value="ACT-like"/>
    <property type="match status" value="1"/>
</dbReference>
<feature type="binding site" evidence="8">
    <location>
        <position position="288"/>
    </location>
    <ligand>
        <name>Fe cation</name>
        <dbReference type="ChEBI" id="CHEBI:24875"/>
    </ligand>
</feature>
<sequence length="449" mass="51273">MMRTTPNEPGTHYDASGNREQRTTILFTIQDQVGALDECLRALKKVDVSMTRIESRPSRSITAGYDFFIDIDANTKEVVQKVIEAIKAVSVVKDVSAISNLDDVVGGSSDKSPDAVPWFPRKVSDLDTFAEKVLEMGEELSSDHPGASDPVYRARRLEIVNKAKEYRTGQPLPRIEYTEQEKETWRQVYTRLRSMYPKYACREFLHVFPLLEQNCGYGPDDIPQIEDISRFLKDCTGFTLRPVMGLLTPRDFLNSLAFRVFHSTQYIRHHSDPYYTPEPDCCHELLGHVPLFADPNFAELAQEIGLASLGASDEDIEKLATIFWFTAEFGLCKEGDNVRAYGAGLLSSFGELEYALTDKPEKRGFDPSQTAIQKYPITEFQPVYFVADSFHDATNKLREFNKQMRRPFQLRYNPYTQSVEVLNSRDTVQHFARTIRNEMQLLTSALEHL</sequence>
<accession>A0A1Y1W7P9</accession>
<dbReference type="PANTHER" id="PTHR11473:SF24">
    <property type="entry name" value="PHENYLALANINE-4-HYDROXYLASE"/>
    <property type="match status" value="1"/>
</dbReference>
<evidence type="ECO:0000256" key="4">
    <source>
        <dbReference type="ARBA" id="ARBA00022723"/>
    </source>
</evidence>
<dbReference type="InterPro" id="IPR018528">
    <property type="entry name" value="Preph_deHydtase_CS"/>
</dbReference>
<proteinExistence type="inferred from homology"/>
<dbReference type="GeneID" id="63800314"/>
<dbReference type="GO" id="GO:0004505">
    <property type="term" value="F:phenylalanine 4-monooxygenase activity"/>
    <property type="evidence" value="ECO:0007669"/>
    <property type="project" value="UniProtKB-EC"/>
</dbReference>
<dbReference type="RefSeq" id="XP_040743160.1">
    <property type="nucleotide sequence ID" value="XM_040883666.1"/>
</dbReference>
<evidence type="ECO:0000256" key="5">
    <source>
        <dbReference type="ARBA" id="ARBA00023002"/>
    </source>
</evidence>
<dbReference type="Pfam" id="PF00351">
    <property type="entry name" value="Biopterin_H"/>
    <property type="match status" value="1"/>
</dbReference>
<dbReference type="PROSITE" id="PS00367">
    <property type="entry name" value="BH4_AAA_HYDROXYL_1"/>
    <property type="match status" value="1"/>
</dbReference>
<organism evidence="12 13">
    <name type="scientific">Linderina pennispora</name>
    <dbReference type="NCBI Taxonomy" id="61395"/>
    <lineage>
        <taxon>Eukaryota</taxon>
        <taxon>Fungi</taxon>
        <taxon>Fungi incertae sedis</taxon>
        <taxon>Zoopagomycota</taxon>
        <taxon>Kickxellomycotina</taxon>
        <taxon>Kickxellomycetes</taxon>
        <taxon>Kickxellales</taxon>
        <taxon>Kickxellaceae</taxon>
        <taxon>Linderina</taxon>
    </lineage>
</organism>
<dbReference type="FunFam" id="1.10.800.10:FF:000004">
    <property type="entry name" value="Tyrosine 3-monooxygenase"/>
    <property type="match status" value="1"/>
</dbReference>
<evidence type="ECO:0000313" key="13">
    <source>
        <dbReference type="Proteomes" id="UP000193922"/>
    </source>
</evidence>
<dbReference type="InterPro" id="IPR019773">
    <property type="entry name" value="Tyrosine_3-monooxygenase-like"/>
</dbReference>
<dbReference type="InterPro" id="IPR036329">
    <property type="entry name" value="Aro-AA_hydroxylase_C_sf"/>
</dbReference>
<evidence type="ECO:0000256" key="3">
    <source>
        <dbReference type="ARBA" id="ARBA00011995"/>
    </source>
</evidence>
<dbReference type="GO" id="GO:0009094">
    <property type="term" value="P:L-phenylalanine biosynthetic process"/>
    <property type="evidence" value="ECO:0007669"/>
    <property type="project" value="InterPro"/>
</dbReference>
<protein>
    <recommendedName>
        <fullName evidence="3">phenylalanine 4-monooxygenase</fullName>
        <ecNumber evidence="3">1.14.16.1</ecNumber>
    </recommendedName>
</protein>
<dbReference type="EMBL" id="MCFD01000007">
    <property type="protein sequence ID" value="ORX69472.1"/>
    <property type="molecule type" value="Genomic_DNA"/>
</dbReference>
<dbReference type="CDD" id="cd04905">
    <property type="entry name" value="ACT_CM-PDT"/>
    <property type="match status" value="1"/>
</dbReference>
<dbReference type="EC" id="1.14.16.1" evidence="3"/>